<proteinExistence type="predicted"/>
<dbReference type="AlphaFoldDB" id="A0A0E9PRD1"/>
<reference evidence="1" key="1">
    <citation type="submission" date="2014-11" db="EMBL/GenBank/DDBJ databases">
        <authorList>
            <person name="Amaro Gonzalez C."/>
        </authorList>
    </citation>
    <scope>NUCLEOTIDE SEQUENCE</scope>
</reference>
<accession>A0A0E9PRD1</accession>
<evidence type="ECO:0000313" key="1">
    <source>
        <dbReference type="EMBL" id="JAH06403.1"/>
    </source>
</evidence>
<protein>
    <submittedName>
        <fullName evidence="1">Uncharacterized protein</fullName>
    </submittedName>
</protein>
<sequence>MNTCSWPLEQRTNVTCIQAF</sequence>
<organism evidence="1">
    <name type="scientific">Anguilla anguilla</name>
    <name type="common">European freshwater eel</name>
    <name type="synonym">Muraena anguilla</name>
    <dbReference type="NCBI Taxonomy" id="7936"/>
    <lineage>
        <taxon>Eukaryota</taxon>
        <taxon>Metazoa</taxon>
        <taxon>Chordata</taxon>
        <taxon>Craniata</taxon>
        <taxon>Vertebrata</taxon>
        <taxon>Euteleostomi</taxon>
        <taxon>Actinopterygii</taxon>
        <taxon>Neopterygii</taxon>
        <taxon>Teleostei</taxon>
        <taxon>Anguilliformes</taxon>
        <taxon>Anguillidae</taxon>
        <taxon>Anguilla</taxon>
    </lineage>
</organism>
<dbReference type="EMBL" id="GBXM01102174">
    <property type="protein sequence ID" value="JAH06403.1"/>
    <property type="molecule type" value="Transcribed_RNA"/>
</dbReference>
<name>A0A0E9PRD1_ANGAN</name>
<reference evidence="1" key="2">
    <citation type="journal article" date="2015" name="Fish Shellfish Immunol.">
        <title>Early steps in the European eel (Anguilla anguilla)-Vibrio vulnificus interaction in the gills: Role of the RtxA13 toxin.</title>
        <authorList>
            <person name="Callol A."/>
            <person name="Pajuelo D."/>
            <person name="Ebbesson L."/>
            <person name="Teles M."/>
            <person name="MacKenzie S."/>
            <person name="Amaro C."/>
        </authorList>
    </citation>
    <scope>NUCLEOTIDE SEQUENCE</scope>
</reference>